<comment type="caution">
    <text evidence="5">The sequence shown here is derived from an EMBL/GenBank/DDBJ whole genome shotgun (WGS) entry which is preliminary data.</text>
</comment>
<organism evidence="5 6">
    <name type="scientific">Coraliomargarita sinensis</name>
    <dbReference type="NCBI Taxonomy" id="2174842"/>
    <lineage>
        <taxon>Bacteria</taxon>
        <taxon>Pseudomonadati</taxon>
        <taxon>Verrucomicrobiota</taxon>
        <taxon>Opitutia</taxon>
        <taxon>Puniceicoccales</taxon>
        <taxon>Coraliomargaritaceae</taxon>
        <taxon>Coraliomargarita</taxon>
    </lineage>
</organism>
<dbReference type="InParanoid" id="A0A317ZJ52"/>
<dbReference type="SUPFAM" id="SSF53649">
    <property type="entry name" value="Alkaline phosphatase-like"/>
    <property type="match status" value="1"/>
</dbReference>
<dbReference type="PANTHER" id="PTHR42693">
    <property type="entry name" value="ARYLSULFATASE FAMILY MEMBER"/>
    <property type="match status" value="1"/>
</dbReference>
<dbReference type="OrthoDB" id="9770482at2"/>
<dbReference type="Pfam" id="PF00884">
    <property type="entry name" value="Sulfatase"/>
    <property type="match status" value="1"/>
</dbReference>
<gene>
    <name evidence="5" type="ORF">DDZ13_11735</name>
</gene>
<dbReference type="InterPro" id="IPR050738">
    <property type="entry name" value="Sulfatase"/>
</dbReference>
<dbReference type="InterPro" id="IPR000917">
    <property type="entry name" value="Sulfatase_N"/>
</dbReference>
<accession>A0A317ZJ52</accession>
<dbReference type="FunCoup" id="A0A317ZJ52">
    <property type="interactions" value="84"/>
</dbReference>
<dbReference type="Gene3D" id="3.40.720.10">
    <property type="entry name" value="Alkaline Phosphatase, subunit A"/>
    <property type="match status" value="1"/>
</dbReference>
<sequence length="443" mass="49527">MKTLTHLFICLLSSVASAIASDAARPNILIIFTDDQGYGDLGCFGSERHETPRMDQLAEEGTKFTSFYAQNVCGPSRSALLTGRYPHRSGGWGMPASEITWAELMQEVGYETICIGKWDVSDRRAIIDRMPLAQGFDYYFGPLGANDNGKVTFHENNEPAGGTDDMGSLTRLYTDKAIKYLEEKRDETKPFVLYLSHTMMHTDIDASERFRGTSEGGLYGDVVEEFDYETGRLLDTLDDLGLSENTLVIYTTDNGPWNQPAYTEKEKGHPPGSIFWGNSGPLRNGKGSCYEGGARVPCIIRWPGKVEAGATSSAIFATLDFLPTFAKIAGFKVPKDRIIDGADQTELLLGEKPKGNRNTFFYEAHINRWENTYTVNGMRFGKWKFLKAEHTVPGYCKDTDREEVVELYDLEVDIGETNNLADQHPEIVKRMQAELAAFWNANE</sequence>
<keyword evidence="6" id="KW-1185">Reference proteome</keyword>
<reference evidence="5 6" key="1">
    <citation type="submission" date="2018-05" db="EMBL/GenBank/DDBJ databases">
        <title>Coraliomargarita sinensis sp. nov., isolated from a marine solar saltern.</title>
        <authorList>
            <person name="Zhou L.Y."/>
        </authorList>
    </citation>
    <scope>NUCLEOTIDE SEQUENCE [LARGE SCALE GENOMIC DNA]</scope>
    <source>
        <strain evidence="5 6">WN38</strain>
    </source>
</reference>
<keyword evidence="3" id="KW-0732">Signal</keyword>
<feature type="chain" id="PRO_5016355202" evidence="3">
    <location>
        <begin position="19"/>
        <end position="443"/>
    </location>
</feature>
<dbReference type="EMBL" id="QHJQ01000009">
    <property type="protein sequence ID" value="PXA03361.1"/>
    <property type="molecule type" value="Genomic_DNA"/>
</dbReference>
<evidence type="ECO:0000313" key="6">
    <source>
        <dbReference type="Proteomes" id="UP000247099"/>
    </source>
</evidence>
<keyword evidence="2" id="KW-0378">Hydrolase</keyword>
<evidence type="ECO:0000313" key="5">
    <source>
        <dbReference type="EMBL" id="PXA03361.1"/>
    </source>
</evidence>
<dbReference type="RefSeq" id="WP_110131649.1">
    <property type="nucleotide sequence ID" value="NZ_QHJQ01000009.1"/>
</dbReference>
<feature type="signal peptide" evidence="3">
    <location>
        <begin position="1"/>
        <end position="18"/>
    </location>
</feature>
<evidence type="ECO:0000256" key="2">
    <source>
        <dbReference type="ARBA" id="ARBA00022801"/>
    </source>
</evidence>
<comment type="similarity">
    <text evidence="1">Belongs to the sulfatase family.</text>
</comment>
<dbReference type="AlphaFoldDB" id="A0A317ZJ52"/>
<proteinExistence type="inferred from homology"/>
<evidence type="ECO:0000256" key="1">
    <source>
        <dbReference type="ARBA" id="ARBA00008779"/>
    </source>
</evidence>
<name>A0A317ZJ52_9BACT</name>
<dbReference type="Gene3D" id="3.30.1120.10">
    <property type="match status" value="1"/>
</dbReference>
<dbReference type="PANTHER" id="PTHR42693:SF53">
    <property type="entry name" value="ENDO-4-O-SULFATASE"/>
    <property type="match status" value="1"/>
</dbReference>
<evidence type="ECO:0000259" key="4">
    <source>
        <dbReference type="Pfam" id="PF00884"/>
    </source>
</evidence>
<dbReference type="InterPro" id="IPR017850">
    <property type="entry name" value="Alkaline_phosphatase_core_sf"/>
</dbReference>
<protein>
    <submittedName>
        <fullName evidence="5">N-acetylgalactosamine 6-sulfate sulfatase</fullName>
    </submittedName>
</protein>
<feature type="domain" description="Sulfatase N-terminal" evidence="4">
    <location>
        <begin position="26"/>
        <end position="330"/>
    </location>
</feature>
<dbReference type="GO" id="GO:0004065">
    <property type="term" value="F:arylsulfatase activity"/>
    <property type="evidence" value="ECO:0007669"/>
    <property type="project" value="TreeGrafter"/>
</dbReference>
<evidence type="ECO:0000256" key="3">
    <source>
        <dbReference type="SAM" id="SignalP"/>
    </source>
</evidence>
<dbReference type="Proteomes" id="UP000247099">
    <property type="component" value="Unassembled WGS sequence"/>
</dbReference>